<feature type="compositionally biased region" description="Basic and acidic residues" evidence="1">
    <location>
        <begin position="26"/>
        <end position="37"/>
    </location>
</feature>
<dbReference type="Proteomes" id="UP000075424">
    <property type="component" value="Unassembled WGS sequence"/>
</dbReference>
<reference evidence="2 3" key="1">
    <citation type="submission" date="2016-01" db="EMBL/GenBank/DDBJ databases">
        <title>Draft Genome Sequences of Seven Thermophilic Sporeformers Isolated from Foods.</title>
        <authorList>
            <person name="Berendsen E.M."/>
            <person name="Wells-Bennik M.H."/>
            <person name="Krawcyk A.O."/>
            <person name="De Jong A."/>
            <person name="Holsappel S."/>
            <person name="Eijlander R.T."/>
            <person name="Kuipers O.P."/>
        </authorList>
    </citation>
    <scope>NUCLEOTIDE SEQUENCE [LARGE SCALE GENOMIC DNA]</scope>
    <source>
        <strain evidence="2 3">B4109</strain>
    </source>
</reference>
<dbReference type="AlphaFoldDB" id="A0A150MUZ5"/>
<feature type="compositionally biased region" description="Polar residues" evidence="1">
    <location>
        <begin position="14"/>
        <end position="25"/>
    </location>
</feature>
<accession>A0A150MUZ5</accession>
<evidence type="ECO:0000256" key="1">
    <source>
        <dbReference type="SAM" id="MobiDB-lite"/>
    </source>
</evidence>
<evidence type="ECO:0000313" key="3">
    <source>
        <dbReference type="Proteomes" id="UP000075424"/>
    </source>
</evidence>
<sequence length="37" mass="4077">MEMAAMVETAIHQPDSQMEDSQATNRKADKATHKGCN</sequence>
<organism evidence="2 3">
    <name type="scientific">Geobacillus stearothermophilus</name>
    <name type="common">Bacillus stearothermophilus</name>
    <dbReference type="NCBI Taxonomy" id="1422"/>
    <lineage>
        <taxon>Bacteria</taxon>
        <taxon>Bacillati</taxon>
        <taxon>Bacillota</taxon>
        <taxon>Bacilli</taxon>
        <taxon>Bacillales</taxon>
        <taxon>Anoxybacillaceae</taxon>
        <taxon>Geobacillus</taxon>
    </lineage>
</organism>
<evidence type="ECO:0000313" key="2">
    <source>
        <dbReference type="EMBL" id="KYD28162.1"/>
    </source>
</evidence>
<comment type="caution">
    <text evidence="2">The sequence shown here is derived from an EMBL/GenBank/DDBJ whole genome shotgun (WGS) entry which is preliminary data.</text>
</comment>
<gene>
    <name evidence="2" type="ORF">B4109_3063</name>
</gene>
<name>A0A150MUZ5_GEOSE</name>
<feature type="region of interest" description="Disordered" evidence="1">
    <location>
        <begin position="1"/>
        <end position="37"/>
    </location>
</feature>
<proteinExistence type="predicted"/>
<dbReference type="EMBL" id="LQYV01000031">
    <property type="protein sequence ID" value="KYD28162.1"/>
    <property type="molecule type" value="Genomic_DNA"/>
</dbReference>
<protein>
    <submittedName>
        <fullName evidence="2">Uncharacterized protein</fullName>
    </submittedName>
</protein>